<dbReference type="OrthoDB" id="9451445at2759"/>
<evidence type="ECO:0000256" key="2">
    <source>
        <dbReference type="SAM" id="Phobius"/>
    </source>
</evidence>
<dbReference type="InterPro" id="IPR053087">
    <property type="entry name" value="TMEM154-like"/>
</dbReference>
<evidence type="ECO:0000256" key="1">
    <source>
        <dbReference type="SAM" id="MobiDB-lite"/>
    </source>
</evidence>
<keyword evidence="2" id="KW-0472">Membrane</keyword>
<feature type="region of interest" description="Disordered" evidence="1">
    <location>
        <begin position="169"/>
        <end position="205"/>
    </location>
</feature>
<keyword evidence="4" id="KW-1185">Reference proteome</keyword>
<proteinExistence type="predicted"/>
<dbReference type="AlphaFoldDB" id="A0A8J6DG97"/>
<feature type="compositionally biased region" description="Basic and acidic residues" evidence="1">
    <location>
        <begin position="181"/>
        <end position="193"/>
    </location>
</feature>
<comment type="caution">
    <text evidence="3">The sequence shown here is derived from an EMBL/GenBank/DDBJ whole genome shotgun (WGS) entry which is preliminary data.</text>
</comment>
<reference evidence="3" key="1">
    <citation type="journal article" date="2021" name="Evol. Appl.">
        <title>The genome of the Pyrenean desman and the effects of bottlenecks and inbreeding on the genomic landscape of an endangered species.</title>
        <authorList>
            <person name="Escoda L."/>
            <person name="Castresana J."/>
        </authorList>
    </citation>
    <scope>NUCLEOTIDE SEQUENCE</scope>
    <source>
        <strain evidence="3">IBE-C5619</strain>
    </source>
</reference>
<feature type="transmembrane region" description="Helical" evidence="2">
    <location>
        <begin position="74"/>
        <end position="99"/>
    </location>
</feature>
<evidence type="ECO:0000313" key="4">
    <source>
        <dbReference type="Proteomes" id="UP000700334"/>
    </source>
</evidence>
<protein>
    <submittedName>
        <fullName evidence="3">Transmembrane protein 154</fullName>
    </submittedName>
</protein>
<dbReference type="Proteomes" id="UP000700334">
    <property type="component" value="Unassembled WGS sequence"/>
</dbReference>
<dbReference type="PANTHER" id="PTHR36526:SF1">
    <property type="entry name" value="TRANSMEMBRANE PROTEIN 154"/>
    <property type="match status" value="1"/>
</dbReference>
<dbReference type="PANTHER" id="PTHR36526">
    <property type="entry name" value="TRANSMEMBRANE PROTEIN 154"/>
    <property type="match status" value="1"/>
</dbReference>
<name>A0A8J6DG97_GALPY</name>
<dbReference type="Pfam" id="PF15102">
    <property type="entry name" value="TMEM154"/>
    <property type="match status" value="2"/>
</dbReference>
<sequence>MLAHTMLQVSAIRCTCKATGYFEDAGGSGHVTQEEGVAHEEITIPNTLAAETTDTYVASVNATLTNEEESSLEFMLMVLVPLILLALLLLSVILLVTYYRRKRSKQEPSTQGSQNGLQTCEYYPNSCLELRRGSRTDFKVKQHKIGSDEALPSRLLAHKKLQRSQLPGALFQGPAGLNPRGDLHSFRPDDRKPPPLAQVPESGRLCKSPIFEEDTPSVMEIEMEELDKWMNSMNKNGARLFREGEGHDYSDEEKAA</sequence>
<dbReference type="EMBL" id="JAGFMF010012111">
    <property type="protein sequence ID" value="KAG8507324.1"/>
    <property type="molecule type" value="Genomic_DNA"/>
</dbReference>
<accession>A0A8J6DG97</accession>
<keyword evidence="2" id="KW-1133">Transmembrane helix</keyword>
<gene>
    <name evidence="3" type="ORF">J0S82_013813</name>
</gene>
<keyword evidence="2 3" id="KW-0812">Transmembrane</keyword>
<dbReference type="InterPro" id="IPR028064">
    <property type="entry name" value="TMEM154"/>
</dbReference>
<organism evidence="3 4">
    <name type="scientific">Galemys pyrenaicus</name>
    <name type="common">Iberian desman</name>
    <name type="synonym">Pyrenean desman</name>
    <dbReference type="NCBI Taxonomy" id="202257"/>
    <lineage>
        <taxon>Eukaryota</taxon>
        <taxon>Metazoa</taxon>
        <taxon>Chordata</taxon>
        <taxon>Craniata</taxon>
        <taxon>Vertebrata</taxon>
        <taxon>Euteleostomi</taxon>
        <taxon>Mammalia</taxon>
        <taxon>Eutheria</taxon>
        <taxon>Laurasiatheria</taxon>
        <taxon>Eulipotyphla</taxon>
        <taxon>Talpidae</taxon>
        <taxon>Galemys</taxon>
    </lineage>
</organism>
<evidence type="ECO:0000313" key="3">
    <source>
        <dbReference type="EMBL" id="KAG8507324.1"/>
    </source>
</evidence>